<dbReference type="PIRSF" id="PIRSF004553">
    <property type="entry name" value="CHP00095"/>
    <property type="match status" value="1"/>
</dbReference>
<name>A0ABU3FC05_9ENTE</name>
<dbReference type="SUPFAM" id="SSF53335">
    <property type="entry name" value="S-adenosyl-L-methionine-dependent methyltransferases"/>
    <property type="match status" value="1"/>
</dbReference>
<gene>
    <name evidence="3" type="primary">rsmD</name>
    <name evidence="3" type="ORF">P7H27_10605</name>
</gene>
<protein>
    <submittedName>
        <fullName evidence="3">16S rRNA (Guanine(966)-N(2))-methyltransferase RsmD</fullName>
        <ecNumber evidence="3">2.1.1.171</ecNumber>
    </submittedName>
</protein>
<dbReference type="NCBIfam" id="TIGR00095">
    <property type="entry name" value="16S rRNA (guanine(966)-N(2))-methyltransferase RsmD"/>
    <property type="match status" value="1"/>
</dbReference>
<dbReference type="EMBL" id="JARQAJ010000006">
    <property type="protein sequence ID" value="MDT2760213.1"/>
    <property type="molecule type" value="Genomic_DNA"/>
</dbReference>
<keyword evidence="4" id="KW-1185">Reference proteome</keyword>
<dbReference type="InterPro" id="IPR002052">
    <property type="entry name" value="DNA_methylase_N6_adenine_CS"/>
</dbReference>
<comment type="caution">
    <text evidence="3">The sequence shown here is derived from an EMBL/GenBank/DDBJ whole genome shotgun (WGS) entry which is preliminary data.</text>
</comment>
<keyword evidence="2 3" id="KW-0808">Transferase</keyword>
<dbReference type="RefSeq" id="WP_311830261.1">
    <property type="nucleotide sequence ID" value="NZ_JARQAJ010000006.1"/>
</dbReference>
<dbReference type="Pfam" id="PF03602">
    <property type="entry name" value="Cons_hypoth95"/>
    <property type="match status" value="1"/>
</dbReference>
<organism evidence="3 4">
    <name type="scientific">Enterococcus xiangfangensis</name>
    <dbReference type="NCBI Taxonomy" id="1296537"/>
    <lineage>
        <taxon>Bacteria</taxon>
        <taxon>Bacillati</taxon>
        <taxon>Bacillota</taxon>
        <taxon>Bacilli</taxon>
        <taxon>Lactobacillales</taxon>
        <taxon>Enterococcaceae</taxon>
        <taxon>Enterococcus</taxon>
    </lineage>
</organism>
<dbReference type="InterPro" id="IPR029063">
    <property type="entry name" value="SAM-dependent_MTases_sf"/>
</dbReference>
<sequence>MRVVAGEFGGRKLKTLTGSNTRPTTDKVKGAIFNMIGPYFDGGIALDLFSGSGSLGIEAVSRGMEQAVLVEKNFRAMEIIRENVTMTKNEAAFQLMKMPANQAIQQLALRKEQFDLVLLDPPYAKQEIVKQIELLLQNGLLSTRATVVCETDQSVVLPETIGKLKEWKRQEYGITAITIYDWED</sequence>
<proteinExistence type="predicted"/>
<dbReference type="PANTHER" id="PTHR43542:SF1">
    <property type="entry name" value="METHYLTRANSFERASE"/>
    <property type="match status" value="1"/>
</dbReference>
<evidence type="ECO:0000313" key="3">
    <source>
        <dbReference type="EMBL" id="MDT2760213.1"/>
    </source>
</evidence>
<dbReference type="Proteomes" id="UP001181046">
    <property type="component" value="Unassembled WGS sequence"/>
</dbReference>
<dbReference type="GO" id="GO:0052913">
    <property type="term" value="F:16S rRNA (guanine(966)-N(2))-methyltransferase activity"/>
    <property type="evidence" value="ECO:0007669"/>
    <property type="project" value="UniProtKB-EC"/>
</dbReference>
<accession>A0ABU3FC05</accession>
<dbReference type="PANTHER" id="PTHR43542">
    <property type="entry name" value="METHYLTRANSFERASE"/>
    <property type="match status" value="1"/>
</dbReference>
<reference evidence="3" key="1">
    <citation type="submission" date="2023-03" db="EMBL/GenBank/DDBJ databases">
        <authorList>
            <person name="Shen W."/>
            <person name="Cai J."/>
        </authorList>
    </citation>
    <scope>NUCLEOTIDE SEQUENCE</scope>
    <source>
        <strain evidence="3">P66-3</strain>
    </source>
</reference>
<dbReference type="InterPro" id="IPR004398">
    <property type="entry name" value="RNA_MeTrfase_RsmD"/>
</dbReference>
<dbReference type="Gene3D" id="3.40.50.150">
    <property type="entry name" value="Vaccinia Virus protein VP39"/>
    <property type="match status" value="1"/>
</dbReference>
<dbReference type="EC" id="2.1.1.171" evidence="3"/>
<evidence type="ECO:0000313" key="4">
    <source>
        <dbReference type="Proteomes" id="UP001181046"/>
    </source>
</evidence>
<dbReference type="PROSITE" id="PS00092">
    <property type="entry name" value="N6_MTASE"/>
    <property type="match status" value="1"/>
</dbReference>
<dbReference type="CDD" id="cd02440">
    <property type="entry name" value="AdoMet_MTases"/>
    <property type="match status" value="1"/>
</dbReference>
<evidence type="ECO:0000256" key="2">
    <source>
        <dbReference type="ARBA" id="ARBA00022679"/>
    </source>
</evidence>
<evidence type="ECO:0000256" key="1">
    <source>
        <dbReference type="ARBA" id="ARBA00022603"/>
    </source>
</evidence>
<keyword evidence="1 3" id="KW-0489">Methyltransferase</keyword>